<dbReference type="RefSeq" id="WP_120443055.1">
    <property type="nucleotide sequence ID" value="NZ_CP031078.1"/>
</dbReference>
<sequence length="105" mass="12115">MKSGKLTETIRIERATADINDAGTPTETWVRVAILRAERVDQTTEEFMRGFGASDEEVVVFRVRFLDGITNAQRLIWNRQPFNIRQVTPIGRRKGLELRCVRLPE</sequence>
<evidence type="ECO:0000313" key="2">
    <source>
        <dbReference type="Proteomes" id="UP000272010"/>
    </source>
</evidence>
<dbReference type="Proteomes" id="UP000272010">
    <property type="component" value="Chromosome"/>
</dbReference>
<dbReference type="Pfam" id="PF05521">
    <property type="entry name" value="Phage_HCP"/>
    <property type="match status" value="1"/>
</dbReference>
<protein>
    <submittedName>
        <fullName evidence="1">Head-tail adaptor protein</fullName>
    </submittedName>
</protein>
<dbReference type="EMBL" id="CP031078">
    <property type="protein sequence ID" value="AYF02630.1"/>
    <property type="molecule type" value="Genomic_DNA"/>
</dbReference>
<evidence type="ECO:0000313" key="1">
    <source>
        <dbReference type="EMBL" id="AYF02630.1"/>
    </source>
</evidence>
<gene>
    <name evidence="1" type="ORF">PY32053_03045</name>
</gene>
<dbReference type="NCBIfam" id="TIGR01563">
    <property type="entry name" value="gp16_SPP1"/>
    <property type="match status" value="1"/>
</dbReference>
<reference evidence="2" key="1">
    <citation type="submission" date="2018-07" db="EMBL/GenBank/DDBJ databases">
        <title>Genome Structure of the Opportunistic Pathogen Paracoccus yeei (Alphaproteobacteria) and Identification of Putative Virulence Factors.</title>
        <authorList>
            <person name="Lasek R."/>
            <person name="Szuplewska M."/>
            <person name="Mitura M."/>
            <person name="Decewicz P."/>
            <person name="Chmielowska C."/>
            <person name="Pawlot A."/>
            <person name="Sentkowska D."/>
            <person name="Czarnecki J."/>
            <person name="Bartosik D."/>
        </authorList>
    </citation>
    <scope>NUCLEOTIDE SEQUENCE [LARGE SCALE GENOMIC DNA]</scope>
    <source>
        <strain evidence="2">CCUG 32053</strain>
    </source>
</reference>
<dbReference type="InterPro" id="IPR008767">
    <property type="entry name" value="Phage_SPP1_head-tail_adaptor"/>
</dbReference>
<accession>A0A386UR62</accession>
<proteinExistence type="predicted"/>
<dbReference type="Gene3D" id="2.40.10.270">
    <property type="entry name" value="Bacteriophage SPP1 head-tail adaptor protein"/>
    <property type="match status" value="1"/>
</dbReference>
<dbReference type="AlphaFoldDB" id="A0A386UR62"/>
<name>A0A386UR62_9RHOB</name>
<organism evidence="1 2">
    <name type="scientific">Paracoccus yeei</name>
    <dbReference type="NCBI Taxonomy" id="147645"/>
    <lineage>
        <taxon>Bacteria</taxon>
        <taxon>Pseudomonadati</taxon>
        <taxon>Pseudomonadota</taxon>
        <taxon>Alphaproteobacteria</taxon>
        <taxon>Rhodobacterales</taxon>
        <taxon>Paracoccaceae</taxon>
        <taxon>Paracoccus</taxon>
    </lineage>
</organism>
<dbReference type="InterPro" id="IPR038666">
    <property type="entry name" value="SSP1_head-tail_sf"/>
</dbReference>